<name>A0A0V7ZDU6_9CYAN</name>
<comment type="caution">
    <text evidence="2">The sequence shown here is derived from an EMBL/GenBank/DDBJ whole genome shotgun (WGS) entry which is preliminary data.</text>
</comment>
<protein>
    <recommendedName>
        <fullName evidence="4">Peptidase</fullName>
    </recommendedName>
</protein>
<evidence type="ECO:0008006" key="4">
    <source>
        <dbReference type="Google" id="ProtNLM"/>
    </source>
</evidence>
<keyword evidence="3" id="KW-1185">Reference proteome</keyword>
<feature type="transmembrane region" description="Helical" evidence="1">
    <location>
        <begin position="63"/>
        <end position="85"/>
    </location>
</feature>
<evidence type="ECO:0000256" key="1">
    <source>
        <dbReference type="SAM" id="Phobius"/>
    </source>
</evidence>
<organism evidence="2 3">
    <name type="scientific">Mastigocoleus testarum BC008</name>
    <dbReference type="NCBI Taxonomy" id="371196"/>
    <lineage>
        <taxon>Bacteria</taxon>
        <taxon>Bacillati</taxon>
        <taxon>Cyanobacteriota</taxon>
        <taxon>Cyanophyceae</taxon>
        <taxon>Nostocales</taxon>
        <taxon>Hapalosiphonaceae</taxon>
        <taxon>Mastigocoleus</taxon>
    </lineage>
</organism>
<keyword evidence="1" id="KW-1133">Transmembrane helix</keyword>
<gene>
    <name evidence="2" type="ORF">BC008_38425</name>
</gene>
<dbReference type="EMBL" id="LMTZ01000151">
    <property type="protein sequence ID" value="KST62706.1"/>
    <property type="molecule type" value="Genomic_DNA"/>
</dbReference>
<accession>A0A0V7ZDU6</accession>
<keyword evidence="1" id="KW-0472">Membrane</keyword>
<evidence type="ECO:0000313" key="2">
    <source>
        <dbReference type="EMBL" id="KST62706.1"/>
    </source>
</evidence>
<dbReference type="RefSeq" id="WP_058184627.1">
    <property type="nucleotide sequence ID" value="NZ_LMTZ01000151.1"/>
</dbReference>
<evidence type="ECO:0000313" key="3">
    <source>
        <dbReference type="Proteomes" id="UP000053372"/>
    </source>
</evidence>
<dbReference type="Proteomes" id="UP000053372">
    <property type="component" value="Unassembled WGS sequence"/>
</dbReference>
<sequence>MEIKKIHIRQLHYYFAPIMLFPIILSLITGSLFQVAVITGKGEEFLWLLELHRGKFGRINFEIIYPFLNAFGLLTLAITGIIIWLQTQRRHRSN</sequence>
<feature type="transmembrane region" description="Helical" evidence="1">
    <location>
        <begin position="12"/>
        <end position="38"/>
    </location>
</feature>
<dbReference type="OrthoDB" id="515274at2"/>
<dbReference type="AlphaFoldDB" id="A0A0V7ZDU6"/>
<reference evidence="2 3" key="1">
    <citation type="journal article" date="2015" name="Genome Announc.">
        <title>Draft Genome of the Euendolithic (true boring) Cyanobacterium Mastigocoleus testarum strain BC008.</title>
        <authorList>
            <person name="Guida B.S."/>
            <person name="Garcia-Pichel F."/>
        </authorList>
    </citation>
    <scope>NUCLEOTIDE SEQUENCE [LARGE SCALE GENOMIC DNA]</scope>
    <source>
        <strain evidence="2 3">BC008</strain>
    </source>
</reference>
<proteinExistence type="predicted"/>
<keyword evidence="1" id="KW-0812">Transmembrane</keyword>